<dbReference type="AlphaFoldDB" id="A0A511NJL8"/>
<dbReference type="InterPro" id="IPR026444">
    <property type="entry name" value="Secre_tail"/>
</dbReference>
<comment type="caution">
    <text evidence="3">The sequence shown here is derived from an EMBL/GenBank/DDBJ whole genome shotgun (WGS) entry which is preliminary data.</text>
</comment>
<protein>
    <recommendedName>
        <fullName evidence="2">Secretion system C-terminal sorting domain-containing protein</fullName>
    </recommendedName>
</protein>
<name>A0A511NJL8_9FLAO</name>
<feature type="domain" description="Secretion system C-terminal sorting" evidence="2">
    <location>
        <begin position="1036"/>
        <end position="1101"/>
    </location>
</feature>
<sequence length="1103" mass="123699">MKIKFILGTLLTFISFAKGQTTGLDWKKAPNSYIFEPANTNSGLLIPVKKAYSMWQSGAYMGGSLIPDGTITAEVYWEDVHGLIKSNPDYTLEIIGTKEDAKIKVPVNKTKEGNAVVVYKVDGQIYWSWHIWVTDDPSNGSTYMAYDNTKRERKNGTIETIPAEEWQWMDRNLGAISDAITEEGWNRNNGLLYQWGRKDPIPPLVSKGMDFYEVSGSVGRVRHRMAMNTANSQKIENLISYVPLSTAKIVNNIRLSVRNPLSLIYVNNDNSNTQAYYLNKLQLPVNWFGTTATSNGAIAEVNLWSDNSKGLIQNSNYNWNSNAVKRPYRDKSSYDPCPNGWRIPSMLVANIGNFNYIDDVRLDYSPFGPKTAETHDVFKNNKLNIIKPTNNNTPSYMAGLKIYPDVGVDATSVGGQNMGVFSGTGLLSRSTQGGQYTDMHEVYLWTATMMRWWDATPAVSARSLRIIPDAFQPDVPDSSLPNVTGRYQFRPLNENSTSDAMGCRCIKDPLYIVNEYDFPTEYFTDEIAYPRFREGIDNPNSYQIVKSSEETFIQIPINKAFAIQSEYLNNATILNAVNYNNLKTNVLWTTNTSLIKETAVSNPNPGNLNGINTTTINVKINPNQSGNAVITLHNGSITAPIYWSWHIWVTDNEINSIRYVTNEPNNAAYNYINYVQKDNVLDNEFMDRNLGALDVFPTVAIPTSPTTDELQSIKVSGGFHYQWGRKDPIPSFVNPDGSGYEIYLGTTATNGEITYTTLTNNVYNNTSGNYIVPYNSYSSALTTDKVSEKVSKNLLYSVENPLVFMIPSTFSPNNPSNSNYNNGTDWVIDDVNIASERWGHSDKKSPFDPCPDGWRIPDLAGVAITTNRDLGISAWSKKGLKSAIFYAIESSFKGDLVKNTSGQIIGFNFLHPTYSIGNYPFTGSRGFREVRENQAPTYGINQTSTGIWTSALTSNYLGRAIAFTMDRSTRYMAAYNDNIDPYAALNCRCVKTKITSDGLEDNGKPRMQIPPYTSAVVSKTLRTEEVKTISKEQLKVYPNPIRDILIINGKITENYYYQIYDMTGKIISSGKFIQNQINLSTLRPGIYFIRINDSTVLTKIIKK</sequence>
<evidence type="ECO:0000256" key="1">
    <source>
        <dbReference type="ARBA" id="ARBA00022729"/>
    </source>
</evidence>
<dbReference type="Pfam" id="PF18962">
    <property type="entry name" value="Por_Secre_tail"/>
    <property type="match status" value="1"/>
</dbReference>
<gene>
    <name evidence="3" type="ORF">EB1_24780</name>
</gene>
<proteinExistence type="predicted"/>
<dbReference type="NCBIfam" id="TIGR04183">
    <property type="entry name" value="Por_Secre_tail"/>
    <property type="match status" value="1"/>
</dbReference>
<organism evidence="3 4">
    <name type="scientific">Empedobacter brevis NBRC 14943 = ATCC 43319</name>
    <dbReference type="NCBI Taxonomy" id="1218108"/>
    <lineage>
        <taxon>Bacteria</taxon>
        <taxon>Pseudomonadati</taxon>
        <taxon>Bacteroidota</taxon>
        <taxon>Flavobacteriia</taxon>
        <taxon>Flavobacteriales</taxon>
        <taxon>Weeksellaceae</taxon>
        <taxon>Empedobacter</taxon>
    </lineage>
</organism>
<evidence type="ECO:0000313" key="3">
    <source>
        <dbReference type="EMBL" id="GEM52688.1"/>
    </source>
</evidence>
<dbReference type="EMBL" id="BJXC01000018">
    <property type="protein sequence ID" value="GEM52688.1"/>
    <property type="molecule type" value="Genomic_DNA"/>
</dbReference>
<dbReference type="RefSeq" id="WP_146810643.1">
    <property type="nucleotide sequence ID" value="NZ_BJXC01000018.1"/>
</dbReference>
<evidence type="ECO:0000259" key="2">
    <source>
        <dbReference type="Pfam" id="PF18962"/>
    </source>
</evidence>
<accession>A0A511NJL8</accession>
<keyword evidence="1" id="KW-0732">Signal</keyword>
<reference evidence="3 4" key="1">
    <citation type="submission" date="2019-07" db="EMBL/GenBank/DDBJ databases">
        <title>Whole genome shotgun sequence of Empedobacter brevis NBRC 14943.</title>
        <authorList>
            <person name="Hosoyama A."/>
            <person name="Uohara A."/>
            <person name="Ohji S."/>
            <person name="Ichikawa N."/>
        </authorList>
    </citation>
    <scope>NUCLEOTIDE SEQUENCE [LARGE SCALE GENOMIC DNA]</scope>
    <source>
        <strain evidence="3 4">NBRC 14943</strain>
    </source>
</reference>
<evidence type="ECO:0000313" key="4">
    <source>
        <dbReference type="Proteomes" id="UP000321245"/>
    </source>
</evidence>
<keyword evidence="4" id="KW-1185">Reference proteome</keyword>
<dbReference type="Proteomes" id="UP000321245">
    <property type="component" value="Unassembled WGS sequence"/>
</dbReference>